<reference evidence="2" key="2">
    <citation type="submission" date="2025-08" db="UniProtKB">
        <authorList>
            <consortium name="RefSeq"/>
        </authorList>
    </citation>
    <scope>IDENTIFICATION</scope>
    <source>
        <tissue evidence="2">Leaf</tissue>
    </source>
</reference>
<dbReference type="PANTHER" id="PTHR33223:SF8">
    <property type="entry name" value="OS04G0172440 PROTEIN"/>
    <property type="match status" value="1"/>
</dbReference>
<keyword evidence="1" id="KW-1185">Reference proteome</keyword>
<accession>A0A1U7VXN9</accession>
<sequence length="167" mass="19270">MQGIETQVSEPYKDLCLFPDIQLPAGCKMLKFDLYDGRGDLGAHLRGYCSEMRNVCGKDELLIAYFSESLSREALEWFTHQDIGKWHVWGDIAQDFVWHYQYDVDIIPDRSSLSKMENKPEGSFREFWLRWNEQVFQGQNISCSGGTLREESVHQIDSTVSSHDPPG</sequence>
<name>A0A1U7VXN9_NICSY</name>
<evidence type="ECO:0000313" key="1">
    <source>
        <dbReference type="Proteomes" id="UP000189701"/>
    </source>
</evidence>
<gene>
    <name evidence="2" type="primary">LOC104222913</name>
</gene>
<proteinExistence type="predicted"/>
<dbReference type="AlphaFoldDB" id="A0A1U7VXN9"/>
<organism evidence="1 2">
    <name type="scientific">Nicotiana sylvestris</name>
    <name type="common">Wood tobacco</name>
    <name type="synonym">South American tobacco</name>
    <dbReference type="NCBI Taxonomy" id="4096"/>
    <lineage>
        <taxon>Eukaryota</taxon>
        <taxon>Viridiplantae</taxon>
        <taxon>Streptophyta</taxon>
        <taxon>Embryophyta</taxon>
        <taxon>Tracheophyta</taxon>
        <taxon>Spermatophyta</taxon>
        <taxon>Magnoliopsida</taxon>
        <taxon>eudicotyledons</taxon>
        <taxon>Gunneridae</taxon>
        <taxon>Pentapetalae</taxon>
        <taxon>asterids</taxon>
        <taxon>lamiids</taxon>
        <taxon>Solanales</taxon>
        <taxon>Solanaceae</taxon>
        <taxon>Nicotianoideae</taxon>
        <taxon>Nicotianeae</taxon>
        <taxon>Nicotiana</taxon>
    </lineage>
</organism>
<dbReference type="RefSeq" id="XP_009772547.1">
    <property type="nucleotide sequence ID" value="XM_009774245.1"/>
</dbReference>
<dbReference type="Proteomes" id="UP000189701">
    <property type="component" value="Unplaced"/>
</dbReference>
<protein>
    <submittedName>
        <fullName evidence="2">Uncharacterized protein LOC104222913</fullName>
    </submittedName>
</protein>
<dbReference type="PANTHER" id="PTHR33223">
    <property type="entry name" value="CCHC-TYPE DOMAIN-CONTAINING PROTEIN"/>
    <property type="match status" value="1"/>
</dbReference>
<evidence type="ECO:0000313" key="2">
    <source>
        <dbReference type="RefSeq" id="XP_009772547.1"/>
    </source>
</evidence>
<reference evidence="1" key="1">
    <citation type="journal article" date="2013" name="Genome Biol.">
        <title>Reference genomes and transcriptomes of Nicotiana sylvestris and Nicotiana tomentosiformis.</title>
        <authorList>
            <person name="Sierro N."/>
            <person name="Battey J.N."/>
            <person name="Ouadi S."/>
            <person name="Bovet L."/>
            <person name="Goepfert S."/>
            <person name="Bakaher N."/>
            <person name="Peitsch M.C."/>
            <person name="Ivanov N.V."/>
        </authorList>
    </citation>
    <scope>NUCLEOTIDE SEQUENCE [LARGE SCALE GENOMIC DNA]</scope>
</reference>